<evidence type="ECO:0000256" key="6">
    <source>
        <dbReference type="ARBA" id="ARBA00023299"/>
    </source>
</evidence>
<dbReference type="InterPro" id="IPR029753">
    <property type="entry name" value="D-isomer_DH_CS"/>
</dbReference>
<evidence type="ECO:0000256" key="4">
    <source>
        <dbReference type="ARBA" id="ARBA00023002"/>
    </source>
</evidence>
<dbReference type="GO" id="GO:0051287">
    <property type="term" value="F:NAD binding"/>
    <property type="evidence" value="ECO:0007669"/>
    <property type="project" value="InterPro"/>
</dbReference>
<dbReference type="InterPro" id="IPR036291">
    <property type="entry name" value="NAD(P)-bd_dom_sf"/>
</dbReference>
<protein>
    <recommendedName>
        <fullName evidence="3">phosphoglycerate dehydrogenase</fullName>
        <ecNumber evidence="3">1.1.1.95</ecNumber>
    </recommendedName>
</protein>
<dbReference type="PROSITE" id="PS00670">
    <property type="entry name" value="D_2_HYDROXYACID_DH_2"/>
    <property type="match status" value="1"/>
</dbReference>
<evidence type="ECO:0000256" key="5">
    <source>
        <dbReference type="ARBA" id="ARBA00023027"/>
    </source>
</evidence>
<keyword evidence="6" id="KW-0718">Serine biosynthesis</keyword>
<dbReference type="InterPro" id="IPR006139">
    <property type="entry name" value="D-isomer_2_OHA_DH_cat_dom"/>
</dbReference>
<dbReference type="GO" id="GO:0006564">
    <property type="term" value="P:L-serine biosynthetic process"/>
    <property type="evidence" value="ECO:0007669"/>
    <property type="project" value="UniProtKB-KW"/>
</dbReference>
<evidence type="ECO:0000256" key="3">
    <source>
        <dbReference type="ARBA" id="ARBA00013143"/>
    </source>
</evidence>
<dbReference type="Gene3D" id="3.40.50.720">
    <property type="entry name" value="NAD(P)-binding Rossmann-like Domain"/>
    <property type="match status" value="2"/>
</dbReference>
<keyword evidence="6" id="KW-0028">Amino-acid biosynthesis</keyword>
<dbReference type="SUPFAM" id="SSF51735">
    <property type="entry name" value="NAD(P)-binding Rossmann-fold domains"/>
    <property type="match status" value="1"/>
</dbReference>
<dbReference type="InterPro" id="IPR006140">
    <property type="entry name" value="D-isomer_DH_NAD-bd"/>
</dbReference>
<evidence type="ECO:0000313" key="9">
    <source>
        <dbReference type="EMBL" id="SVA03788.1"/>
    </source>
</evidence>
<dbReference type="EMBL" id="UINC01003151">
    <property type="protein sequence ID" value="SVA03788.1"/>
    <property type="molecule type" value="Genomic_DNA"/>
</dbReference>
<dbReference type="InterPro" id="IPR045865">
    <property type="entry name" value="ACT-like_dom_sf"/>
</dbReference>
<organism evidence="9">
    <name type="scientific">marine metagenome</name>
    <dbReference type="NCBI Taxonomy" id="408172"/>
    <lineage>
        <taxon>unclassified sequences</taxon>
        <taxon>metagenomes</taxon>
        <taxon>ecological metagenomes</taxon>
    </lineage>
</organism>
<dbReference type="PROSITE" id="PS51671">
    <property type="entry name" value="ACT"/>
    <property type="match status" value="1"/>
</dbReference>
<dbReference type="GO" id="GO:0004617">
    <property type="term" value="F:phosphoglycerate dehydrogenase activity"/>
    <property type="evidence" value="ECO:0007669"/>
    <property type="project" value="UniProtKB-EC"/>
</dbReference>
<evidence type="ECO:0000256" key="2">
    <source>
        <dbReference type="ARBA" id="ARBA00005854"/>
    </source>
</evidence>
<proteinExistence type="inferred from homology"/>
<keyword evidence="5" id="KW-0520">NAD</keyword>
<dbReference type="PROSITE" id="PS00671">
    <property type="entry name" value="D_2_HYDROXYACID_DH_3"/>
    <property type="match status" value="1"/>
</dbReference>
<dbReference type="Pfam" id="PF00389">
    <property type="entry name" value="2-Hacid_dh"/>
    <property type="match status" value="1"/>
</dbReference>
<feature type="domain" description="ACT" evidence="8">
    <location>
        <begin position="329"/>
        <end position="403"/>
    </location>
</feature>
<evidence type="ECO:0000256" key="1">
    <source>
        <dbReference type="ARBA" id="ARBA00005216"/>
    </source>
</evidence>
<evidence type="ECO:0000256" key="7">
    <source>
        <dbReference type="ARBA" id="ARBA00048731"/>
    </source>
</evidence>
<accession>A0A381SKI6</accession>
<dbReference type="SUPFAM" id="SSF55021">
    <property type="entry name" value="ACT-like"/>
    <property type="match status" value="1"/>
</dbReference>
<sequence>MKILFADAFPESFIEILRERGDECVVSPDLGAEDLPETIGGFDVLVVRSTRVTAEAIDRSDNLGLIVRSGAGTNTIDCQAAADAGIYVCNVPGTNSVAVAELALGLLLAVDRHIPAATADLRAGVWNKKAYSKSDGLLGKTFGVVGVGEIGLATAERARAFGMTVVAERKADRQPDVEARIRAIGIRLVEDLDTLIAESDVISIHLPGGGDTENLVDADFLEKMRPGAVLINTSRGEVVDEVALLAAMDTKGIRAGLDVFRDEPGSGTGEFTSALAGHPNVVGTHHIGASTQQAQDATSAGTIEVIEAYRVGDPMNCVNVARTRVGSTTITIRHFDRVGVLASALEVLRQAHINVQTMENKVFQGSNAAMAVIDVAGEVSDEVSDQLSSLENVLQVQTTSREQ</sequence>
<gene>
    <name evidence="9" type="ORF">METZ01_LOCUS56642</name>
</gene>
<dbReference type="AlphaFoldDB" id="A0A381SKI6"/>
<dbReference type="Pfam" id="PF02826">
    <property type="entry name" value="2-Hacid_dh_C"/>
    <property type="match status" value="1"/>
</dbReference>
<dbReference type="FunFam" id="3.40.50.720:FF:000041">
    <property type="entry name" value="D-3-phosphoglycerate dehydrogenase"/>
    <property type="match status" value="1"/>
</dbReference>
<name>A0A381SKI6_9ZZZZ</name>
<dbReference type="UniPathway" id="UPA00135">
    <property type="reaction ID" value="UER00196"/>
</dbReference>
<dbReference type="EC" id="1.1.1.95" evidence="3"/>
<dbReference type="PANTHER" id="PTHR42789:SF1">
    <property type="entry name" value="D-ISOMER SPECIFIC 2-HYDROXYACID DEHYDROGENASE FAMILY PROTEIN (AFU_ORTHOLOGUE AFUA_6G10090)"/>
    <property type="match status" value="1"/>
</dbReference>
<reference evidence="9" key="1">
    <citation type="submission" date="2018-05" db="EMBL/GenBank/DDBJ databases">
        <authorList>
            <person name="Lanie J.A."/>
            <person name="Ng W.-L."/>
            <person name="Kazmierczak K.M."/>
            <person name="Andrzejewski T.M."/>
            <person name="Davidsen T.M."/>
            <person name="Wayne K.J."/>
            <person name="Tettelin H."/>
            <person name="Glass J.I."/>
            <person name="Rusch D."/>
            <person name="Podicherti R."/>
            <person name="Tsui H.-C.T."/>
            <person name="Winkler M.E."/>
        </authorList>
    </citation>
    <scope>NUCLEOTIDE SEQUENCE</scope>
</reference>
<dbReference type="InterPro" id="IPR050857">
    <property type="entry name" value="D-2-hydroxyacid_DH"/>
</dbReference>
<dbReference type="Gene3D" id="3.30.70.260">
    <property type="match status" value="1"/>
</dbReference>
<dbReference type="InterPro" id="IPR002912">
    <property type="entry name" value="ACT_dom"/>
</dbReference>
<comment type="catalytic activity">
    <reaction evidence="7">
        <text>(2R)-3-phosphoglycerate + NAD(+) = 3-phosphooxypyruvate + NADH + H(+)</text>
        <dbReference type="Rhea" id="RHEA:12641"/>
        <dbReference type="ChEBI" id="CHEBI:15378"/>
        <dbReference type="ChEBI" id="CHEBI:18110"/>
        <dbReference type="ChEBI" id="CHEBI:57540"/>
        <dbReference type="ChEBI" id="CHEBI:57945"/>
        <dbReference type="ChEBI" id="CHEBI:58272"/>
        <dbReference type="EC" id="1.1.1.95"/>
    </reaction>
</comment>
<dbReference type="GO" id="GO:0047545">
    <property type="term" value="F:(S)-2-hydroxyglutarate dehydrogenase activity"/>
    <property type="evidence" value="ECO:0007669"/>
    <property type="project" value="UniProtKB-ARBA"/>
</dbReference>
<comment type="similarity">
    <text evidence="2">Belongs to the D-isomer specific 2-hydroxyacid dehydrogenase family.</text>
</comment>
<keyword evidence="4" id="KW-0560">Oxidoreductase</keyword>
<evidence type="ECO:0000259" key="8">
    <source>
        <dbReference type="PROSITE" id="PS51671"/>
    </source>
</evidence>
<dbReference type="SUPFAM" id="SSF52283">
    <property type="entry name" value="Formate/glycerate dehydrogenase catalytic domain-like"/>
    <property type="match status" value="1"/>
</dbReference>
<comment type="pathway">
    <text evidence="1">Amino-acid biosynthesis; L-serine biosynthesis; L-serine from 3-phospho-D-glycerate: step 1/3.</text>
</comment>
<dbReference type="PANTHER" id="PTHR42789">
    <property type="entry name" value="D-ISOMER SPECIFIC 2-HYDROXYACID DEHYDROGENASE FAMILY PROTEIN (AFU_ORTHOLOGUE AFUA_6G10090)"/>
    <property type="match status" value="1"/>
</dbReference>